<dbReference type="Proteomes" id="UP001558613">
    <property type="component" value="Unassembled WGS sequence"/>
</dbReference>
<reference evidence="5 6" key="1">
    <citation type="submission" date="2023-09" db="EMBL/GenBank/DDBJ databases">
        <authorList>
            <person name="Wang M."/>
        </authorList>
    </citation>
    <scope>NUCLEOTIDE SEQUENCE [LARGE SCALE GENOMIC DNA]</scope>
    <source>
        <strain evidence="5">GT-2023</strain>
        <tissue evidence="5">Liver</tissue>
    </source>
</reference>
<accession>A0ABR3L589</accession>
<feature type="chain" id="PRO_5045324580" description="Ig-like domain-containing protein" evidence="3">
    <location>
        <begin position="22"/>
        <end position="263"/>
    </location>
</feature>
<dbReference type="InterPro" id="IPR013783">
    <property type="entry name" value="Ig-like_fold"/>
</dbReference>
<dbReference type="SMART" id="SM00409">
    <property type="entry name" value="IG"/>
    <property type="match status" value="2"/>
</dbReference>
<gene>
    <name evidence="5" type="ORF">QQF64_034794</name>
</gene>
<feature type="domain" description="Ig-like" evidence="4">
    <location>
        <begin position="33"/>
        <end position="123"/>
    </location>
</feature>
<dbReference type="PANTHER" id="PTHR23268:SF117">
    <property type="entry name" value="T CELL RECEPTOR BETA VARIABLE 29-1"/>
    <property type="match status" value="1"/>
</dbReference>
<dbReference type="SMART" id="SM00406">
    <property type="entry name" value="IGv"/>
    <property type="match status" value="1"/>
</dbReference>
<dbReference type="InterPro" id="IPR007110">
    <property type="entry name" value="Ig-like_dom"/>
</dbReference>
<dbReference type="SUPFAM" id="SSF48726">
    <property type="entry name" value="Immunoglobulin"/>
    <property type="match status" value="2"/>
</dbReference>
<dbReference type="InterPro" id="IPR050413">
    <property type="entry name" value="TCR_beta_variable"/>
</dbReference>
<dbReference type="InterPro" id="IPR003599">
    <property type="entry name" value="Ig_sub"/>
</dbReference>
<dbReference type="Pfam" id="PF07686">
    <property type="entry name" value="V-set"/>
    <property type="match status" value="1"/>
</dbReference>
<evidence type="ECO:0000256" key="1">
    <source>
        <dbReference type="ARBA" id="ARBA00022729"/>
    </source>
</evidence>
<proteinExistence type="predicted"/>
<dbReference type="PROSITE" id="PS50835">
    <property type="entry name" value="IG_LIKE"/>
    <property type="match status" value="1"/>
</dbReference>
<dbReference type="InterPro" id="IPR036179">
    <property type="entry name" value="Ig-like_dom_sf"/>
</dbReference>
<name>A0ABR3L589_9TELE</name>
<keyword evidence="2" id="KW-0391">Immunity</keyword>
<dbReference type="Gene3D" id="2.60.40.10">
    <property type="entry name" value="Immunoglobulins"/>
    <property type="match status" value="2"/>
</dbReference>
<dbReference type="EMBL" id="JAYMGO010000086">
    <property type="protein sequence ID" value="KAL1246837.1"/>
    <property type="molecule type" value="Genomic_DNA"/>
</dbReference>
<dbReference type="InterPro" id="IPR013106">
    <property type="entry name" value="Ig_V-set"/>
</dbReference>
<keyword evidence="1 3" id="KW-0732">Signal</keyword>
<evidence type="ECO:0000256" key="2">
    <source>
        <dbReference type="ARBA" id="ARBA00022859"/>
    </source>
</evidence>
<protein>
    <recommendedName>
        <fullName evidence="4">Ig-like domain-containing protein</fullName>
    </recommendedName>
</protein>
<evidence type="ECO:0000256" key="3">
    <source>
        <dbReference type="SAM" id="SignalP"/>
    </source>
</evidence>
<evidence type="ECO:0000313" key="5">
    <source>
        <dbReference type="EMBL" id="KAL1246837.1"/>
    </source>
</evidence>
<dbReference type="PANTHER" id="PTHR23268">
    <property type="entry name" value="T-CELL RECEPTOR BETA CHAIN"/>
    <property type="match status" value="1"/>
</dbReference>
<evidence type="ECO:0000313" key="6">
    <source>
        <dbReference type="Proteomes" id="UP001558613"/>
    </source>
</evidence>
<dbReference type="CDD" id="cd00099">
    <property type="entry name" value="IgV"/>
    <property type="match status" value="1"/>
</dbReference>
<comment type="caution">
    <text evidence="5">The sequence shown here is derived from an EMBL/GenBank/DDBJ whole genome shotgun (WGS) entry which is preliminary data.</text>
</comment>
<feature type="signal peptide" evidence="3">
    <location>
        <begin position="1"/>
        <end position="21"/>
    </location>
</feature>
<sequence>MFEAASELCIFFLLYIGTMRCVNVRQNLTPLLVNENKMAEITCNYDDSGKPNMLWYQQKDTAMALILLSYGPTSDTIYEDGFKDRFKLERKETLNGVLKIDKLSLSDTAVYYCAVTSAKFNLPHGANMVLKDAAGVDVDADIFDELVRISKVSFKILDGDTTDFCDGVLITQWPKYIASLPGSSVEMHCYQNDTNYDYKYWYRQIKGEIVLVGSYIVTSSSNEKGFENGFEVSSTEKKKWTLKVNVKEGIDAVYLCAASLHSE</sequence>
<organism evidence="5 6">
    <name type="scientific">Cirrhinus molitorella</name>
    <name type="common">mud carp</name>
    <dbReference type="NCBI Taxonomy" id="172907"/>
    <lineage>
        <taxon>Eukaryota</taxon>
        <taxon>Metazoa</taxon>
        <taxon>Chordata</taxon>
        <taxon>Craniata</taxon>
        <taxon>Vertebrata</taxon>
        <taxon>Euteleostomi</taxon>
        <taxon>Actinopterygii</taxon>
        <taxon>Neopterygii</taxon>
        <taxon>Teleostei</taxon>
        <taxon>Ostariophysi</taxon>
        <taxon>Cypriniformes</taxon>
        <taxon>Cyprinidae</taxon>
        <taxon>Labeoninae</taxon>
        <taxon>Labeonini</taxon>
        <taxon>Cirrhinus</taxon>
    </lineage>
</organism>
<keyword evidence="6" id="KW-1185">Reference proteome</keyword>
<evidence type="ECO:0000259" key="4">
    <source>
        <dbReference type="PROSITE" id="PS50835"/>
    </source>
</evidence>